<evidence type="ECO:0000313" key="1">
    <source>
        <dbReference type="EMBL" id="MBP1039785.1"/>
    </source>
</evidence>
<dbReference type="EMBL" id="JAEEGA010000001">
    <property type="protein sequence ID" value="MBP1039785.1"/>
    <property type="molecule type" value="Genomic_DNA"/>
</dbReference>
<dbReference type="Pfam" id="PF06041">
    <property type="entry name" value="DUF924"/>
    <property type="match status" value="1"/>
</dbReference>
<sequence>MNEQDVLTFWFQESAEKQWFTKDSGYDEQIRQKFGSCHQQAIRGECVGWRKNIRGRLAEIIVLDQFSRNLFRDSPLAFANDGMALVLTQEAIATGEIDQLSQVERSFLFMPLMHSESLVIHDEALKRFAEPGMETTLDFEKRHRDILLRFGRYPHRNQILGRASTDEELAFLTEPGSSF</sequence>
<protein>
    <submittedName>
        <fullName evidence="1">DUF924 domain-containing protein</fullName>
    </submittedName>
</protein>
<reference evidence="1" key="1">
    <citation type="submission" date="2020-12" db="EMBL/GenBank/DDBJ databases">
        <title>Vagococcus allomyrinae sp. nov. and Enterococcus lavae sp. nov., isolated from the larvae of Allomyrina dichotoma.</title>
        <authorList>
            <person name="Lee S.D."/>
        </authorList>
    </citation>
    <scope>NUCLEOTIDE SEQUENCE</scope>
    <source>
        <strain evidence="1">BWB3-3</strain>
    </source>
</reference>
<proteinExistence type="predicted"/>
<comment type="caution">
    <text evidence="1">The sequence shown here is derived from an EMBL/GenBank/DDBJ whole genome shotgun (WGS) entry which is preliminary data.</text>
</comment>
<dbReference type="InterPro" id="IPR010323">
    <property type="entry name" value="DUF924"/>
</dbReference>
<dbReference type="Gene3D" id="1.25.40.10">
    <property type="entry name" value="Tetratricopeptide repeat domain"/>
    <property type="match status" value="1"/>
</dbReference>
<dbReference type="Proteomes" id="UP000674938">
    <property type="component" value="Unassembled WGS sequence"/>
</dbReference>
<keyword evidence="2" id="KW-1185">Reference proteome</keyword>
<dbReference type="AlphaFoldDB" id="A0A940P2E1"/>
<gene>
    <name evidence="1" type="ORF">I6N95_02060</name>
</gene>
<dbReference type="SUPFAM" id="SSF48452">
    <property type="entry name" value="TPR-like"/>
    <property type="match status" value="1"/>
</dbReference>
<dbReference type="Gene3D" id="1.20.58.320">
    <property type="entry name" value="TPR-like"/>
    <property type="match status" value="1"/>
</dbReference>
<name>A0A940P2E1_9ENTE</name>
<evidence type="ECO:0000313" key="2">
    <source>
        <dbReference type="Proteomes" id="UP000674938"/>
    </source>
</evidence>
<dbReference type="RefSeq" id="WP_209524672.1">
    <property type="nucleotide sequence ID" value="NZ_JAEEGA010000001.1"/>
</dbReference>
<accession>A0A940P2E1</accession>
<organism evidence="1 2">
    <name type="scientific">Vagococcus allomyrinae</name>
    <dbReference type="NCBI Taxonomy" id="2794353"/>
    <lineage>
        <taxon>Bacteria</taxon>
        <taxon>Bacillati</taxon>
        <taxon>Bacillota</taxon>
        <taxon>Bacilli</taxon>
        <taxon>Lactobacillales</taxon>
        <taxon>Enterococcaceae</taxon>
        <taxon>Vagococcus</taxon>
    </lineage>
</organism>
<dbReference type="InterPro" id="IPR011990">
    <property type="entry name" value="TPR-like_helical_dom_sf"/>
</dbReference>